<sequence length="335" mass="38509">MNVLLTIIVSITVFLFLLLSQPFYLSVFYLFTALIIISLVGFVNLYLLVFFQRRFEQSKTQANTIRYIASYAASTLVYLAMWPLFAWRAHLSWTSIPLHQLLTFLISNVMINTFVLLMQDYVIVTSQKIRSDLEIAHLKTAQAEAANLLLKQQIHPHFLFNALNTLKTLYKKDQKNGETYLLHLANFLRASVSTHTERLSSVDEEIAILKDYVEMQLIRFKGAFECTINIPAHTYHSCALPTFSLQPLVENAIKHNEVTNEQPLAVSIVQKEDYIIVSNNLQRKSVREISTGNGLANLSERYKLLSGEDILIREDAEVFSVSIKLLPYEHSNYRR</sequence>
<proteinExistence type="predicted"/>
<keyword evidence="4" id="KW-1185">Reference proteome</keyword>
<gene>
    <name evidence="3" type="ORF">SAMN05421788_10557</name>
</gene>
<keyword evidence="1" id="KW-0472">Membrane</keyword>
<protein>
    <submittedName>
        <fullName evidence="3">Histidine kinase</fullName>
    </submittedName>
</protein>
<keyword evidence="1" id="KW-1133">Transmembrane helix</keyword>
<dbReference type="Pfam" id="PF06580">
    <property type="entry name" value="His_kinase"/>
    <property type="match status" value="1"/>
</dbReference>
<dbReference type="AlphaFoldDB" id="A0A1N7QDU8"/>
<feature type="domain" description="Signal transduction histidine kinase internal region" evidence="2">
    <location>
        <begin position="149"/>
        <end position="222"/>
    </location>
</feature>
<dbReference type="STRING" id="477680.SAMN05421788_10557"/>
<dbReference type="GO" id="GO:0016020">
    <property type="term" value="C:membrane"/>
    <property type="evidence" value="ECO:0007669"/>
    <property type="project" value="InterPro"/>
</dbReference>
<reference evidence="4" key="1">
    <citation type="submission" date="2017-01" db="EMBL/GenBank/DDBJ databases">
        <authorList>
            <person name="Varghese N."/>
            <person name="Submissions S."/>
        </authorList>
    </citation>
    <scope>NUCLEOTIDE SEQUENCE [LARGE SCALE GENOMIC DNA]</scope>
    <source>
        <strain evidence="4">DSM 21054</strain>
    </source>
</reference>
<keyword evidence="3" id="KW-0808">Transferase</keyword>
<dbReference type="Proteomes" id="UP000186917">
    <property type="component" value="Unassembled WGS sequence"/>
</dbReference>
<keyword evidence="3" id="KW-0418">Kinase</keyword>
<dbReference type="InterPro" id="IPR050640">
    <property type="entry name" value="Bact_2-comp_sensor_kinase"/>
</dbReference>
<dbReference type="InterPro" id="IPR010559">
    <property type="entry name" value="Sig_transdc_His_kin_internal"/>
</dbReference>
<feature type="transmembrane region" description="Helical" evidence="1">
    <location>
        <begin position="64"/>
        <end position="85"/>
    </location>
</feature>
<name>A0A1N7QDU8_9BACT</name>
<dbReference type="InterPro" id="IPR036890">
    <property type="entry name" value="HATPase_C_sf"/>
</dbReference>
<feature type="transmembrane region" description="Helical" evidence="1">
    <location>
        <begin position="97"/>
        <end position="118"/>
    </location>
</feature>
<evidence type="ECO:0000259" key="2">
    <source>
        <dbReference type="Pfam" id="PF06580"/>
    </source>
</evidence>
<dbReference type="EMBL" id="FTOR01000005">
    <property type="protein sequence ID" value="SIT20747.1"/>
    <property type="molecule type" value="Genomic_DNA"/>
</dbReference>
<dbReference type="GO" id="GO:0000155">
    <property type="term" value="F:phosphorelay sensor kinase activity"/>
    <property type="evidence" value="ECO:0007669"/>
    <property type="project" value="InterPro"/>
</dbReference>
<keyword evidence="1" id="KW-0812">Transmembrane</keyword>
<dbReference type="PANTHER" id="PTHR34220:SF7">
    <property type="entry name" value="SENSOR HISTIDINE KINASE YPDA"/>
    <property type="match status" value="1"/>
</dbReference>
<evidence type="ECO:0000256" key="1">
    <source>
        <dbReference type="SAM" id="Phobius"/>
    </source>
</evidence>
<organism evidence="3 4">
    <name type="scientific">Filimonas lacunae</name>
    <dbReference type="NCBI Taxonomy" id="477680"/>
    <lineage>
        <taxon>Bacteria</taxon>
        <taxon>Pseudomonadati</taxon>
        <taxon>Bacteroidota</taxon>
        <taxon>Chitinophagia</taxon>
        <taxon>Chitinophagales</taxon>
        <taxon>Chitinophagaceae</taxon>
        <taxon>Filimonas</taxon>
    </lineage>
</organism>
<dbReference type="Gene3D" id="3.30.565.10">
    <property type="entry name" value="Histidine kinase-like ATPase, C-terminal domain"/>
    <property type="match status" value="1"/>
</dbReference>
<dbReference type="RefSeq" id="WP_159445118.1">
    <property type="nucleotide sequence ID" value="NZ_AP017422.1"/>
</dbReference>
<feature type="transmembrane region" description="Helical" evidence="1">
    <location>
        <begin position="30"/>
        <end position="52"/>
    </location>
</feature>
<evidence type="ECO:0000313" key="3">
    <source>
        <dbReference type="EMBL" id="SIT20747.1"/>
    </source>
</evidence>
<dbReference type="PANTHER" id="PTHR34220">
    <property type="entry name" value="SENSOR HISTIDINE KINASE YPDA"/>
    <property type="match status" value="1"/>
</dbReference>
<evidence type="ECO:0000313" key="4">
    <source>
        <dbReference type="Proteomes" id="UP000186917"/>
    </source>
</evidence>
<accession>A0A1N7QDU8</accession>